<feature type="region of interest" description="Disordered" evidence="1">
    <location>
        <begin position="409"/>
        <end position="430"/>
    </location>
</feature>
<protein>
    <submittedName>
        <fullName evidence="2">Uncharacterized protein</fullName>
    </submittedName>
</protein>
<feature type="region of interest" description="Disordered" evidence="1">
    <location>
        <begin position="845"/>
        <end position="870"/>
    </location>
</feature>
<feature type="compositionally biased region" description="Low complexity" evidence="1">
    <location>
        <begin position="13"/>
        <end position="39"/>
    </location>
</feature>
<accession>A0A0A2W2E9</accession>
<dbReference type="Proteomes" id="UP000030106">
    <property type="component" value="Unassembled WGS sequence"/>
</dbReference>
<gene>
    <name evidence="2" type="ORF">BBAD15_g7549</name>
</gene>
<organism evidence="2 3">
    <name type="scientific">Beauveria bassiana D1-5</name>
    <dbReference type="NCBI Taxonomy" id="1245745"/>
    <lineage>
        <taxon>Eukaryota</taxon>
        <taxon>Fungi</taxon>
        <taxon>Dikarya</taxon>
        <taxon>Ascomycota</taxon>
        <taxon>Pezizomycotina</taxon>
        <taxon>Sordariomycetes</taxon>
        <taxon>Hypocreomycetidae</taxon>
        <taxon>Hypocreales</taxon>
        <taxon>Cordycipitaceae</taxon>
        <taxon>Beauveria</taxon>
    </lineage>
</organism>
<feature type="region of interest" description="Disordered" evidence="1">
    <location>
        <begin position="149"/>
        <end position="345"/>
    </location>
</feature>
<feature type="region of interest" description="Disordered" evidence="1">
    <location>
        <begin position="725"/>
        <end position="744"/>
    </location>
</feature>
<comment type="caution">
    <text evidence="2">The sequence shown here is derived from an EMBL/GenBank/DDBJ whole genome shotgun (WGS) entry which is preliminary data.</text>
</comment>
<feature type="compositionally biased region" description="Low complexity" evidence="1">
    <location>
        <begin position="53"/>
        <end position="67"/>
    </location>
</feature>
<evidence type="ECO:0000313" key="2">
    <source>
        <dbReference type="EMBL" id="KGQ07129.1"/>
    </source>
</evidence>
<feature type="compositionally biased region" description="Polar residues" evidence="1">
    <location>
        <begin position="149"/>
        <end position="179"/>
    </location>
</feature>
<sequence length="870" mass="93177">MAPANGSSKPRKAAPAAAGDAPVAPAAAATTSKPAQKKPVVPALPLPYVKRQAAAASASASASTNASKPESNGDETKPQGKQHKPKTSKSRKDENSKAAAAEPASETPNNVTNGSGKTLKFFSALTGFERLGVFCSISTPTLLTQTLESAAPSQAQTNPVLAPNQQSHSPSTASPSRGSTEAAATAIEIKQEESGASGHSSAPVGITEQRSSKSGEWHRHAISANRCSDSNSDVIAANATNNKGLKPRPPPALSPTRYHMPPPFQPGNRMPGMHANDDGHRGPRPPALNGHAHVHHQAHPSSSSLHFGGFQESQSSSPAPPHSGGIAPPPGMPFPGGRQPFVGPGANGFPPMMPYGPDMMPVSTFDNYGRPPMAYAPPESYHPYRNNYHPSAPHSFHDSHSSMEEFNQQQYGGRGPMRNGGPPAEEQQMQGNPGRMFVPPDFHRMLPNPAIPPQMMPPSDDADHLAAYAQQQFGNLALSDCCLELRYLDDRAPPVRIAGHRFMLNRSAALAALMRQQILSPSPPDRSQQTVLIETNSKWIRSDSFYMAAQRLYGMPLLQYPGPRNHQLDSGELTDAGSNVEQLDFALSYAAAGHLIGWAPVTKRGCEVATQLIDWQTVERVLEFALDGHCDVGTHDTFRYGEGSQIILDAVVTFIVHNFPSTFELDTEVITPVQYARLPIHPPPPSRPTEASAASLADEKPVVQLGKGRRSQKLTNIQFGDLTLTESNPASATETPKATRPAQPVSHAVLSRILLNIPFTQLKMILESSGSGNVNGWANAESRYRIVKSAVDEREARRVKAVEAVSDGRVPGARELRASLRAPEPRDMPQWGALGWHEEMLPYGNPDGPSLGRKWAPLSAPQGGPVADYP</sequence>
<feature type="compositionally biased region" description="Basic residues" evidence="1">
    <location>
        <begin position="80"/>
        <end position="89"/>
    </location>
</feature>
<dbReference type="HOGENOM" id="CLU_017269_0_0_1"/>
<dbReference type="OrthoDB" id="5329403at2759"/>
<feature type="compositionally biased region" description="Polar residues" evidence="1">
    <location>
        <begin position="299"/>
        <end position="317"/>
    </location>
</feature>
<feature type="compositionally biased region" description="Polar residues" evidence="1">
    <location>
        <begin position="106"/>
        <end position="116"/>
    </location>
</feature>
<feature type="compositionally biased region" description="Polar residues" evidence="1">
    <location>
        <begin position="725"/>
        <end position="736"/>
    </location>
</feature>
<feature type="compositionally biased region" description="Basic and acidic residues" evidence="1">
    <location>
        <begin position="210"/>
        <end position="219"/>
    </location>
</feature>
<feature type="region of interest" description="Disordered" evidence="1">
    <location>
        <begin position="1"/>
        <end position="116"/>
    </location>
</feature>
<dbReference type="EMBL" id="ANFO01000730">
    <property type="protein sequence ID" value="KGQ07129.1"/>
    <property type="molecule type" value="Genomic_DNA"/>
</dbReference>
<reference evidence="2 3" key="1">
    <citation type="submission" date="2012-10" db="EMBL/GenBank/DDBJ databases">
        <title>Genome sequencing and analysis of entomopathogenic fungi Beauveria bassiana D1-5.</title>
        <authorList>
            <person name="Li Q."/>
            <person name="Wang L."/>
            <person name="Zhang Z."/>
            <person name="Wang Q."/>
            <person name="Ren J."/>
            <person name="Wang M."/>
            <person name="Xu W."/>
            <person name="Wang J."/>
            <person name="Lu Y."/>
            <person name="Du Q."/>
            <person name="Sun Z."/>
        </authorList>
    </citation>
    <scope>NUCLEOTIDE SEQUENCE [LARGE SCALE GENOMIC DNA]</scope>
    <source>
        <strain evidence="2 3">D1-5</strain>
    </source>
</reference>
<evidence type="ECO:0000256" key="1">
    <source>
        <dbReference type="SAM" id="MobiDB-lite"/>
    </source>
</evidence>
<dbReference type="STRING" id="1245745.A0A0A2W2E9"/>
<evidence type="ECO:0000313" key="3">
    <source>
        <dbReference type="Proteomes" id="UP000030106"/>
    </source>
</evidence>
<feature type="compositionally biased region" description="Polar residues" evidence="1">
    <location>
        <begin position="225"/>
        <end position="243"/>
    </location>
</feature>
<proteinExistence type="predicted"/>
<dbReference type="AlphaFoldDB" id="A0A0A2W2E9"/>
<dbReference type="eggNOG" id="ENOG502SGJJ">
    <property type="taxonomic scope" value="Eukaryota"/>
</dbReference>
<feature type="region of interest" description="Disordered" evidence="1">
    <location>
        <begin position="680"/>
        <end position="707"/>
    </location>
</feature>
<name>A0A0A2W2E9_BEABA</name>